<evidence type="ECO:0000313" key="2">
    <source>
        <dbReference type="Proteomes" id="UP000613580"/>
    </source>
</evidence>
<dbReference type="EMBL" id="JACAZE010000018">
    <property type="protein sequence ID" value="KAF7295762.1"/>
    <property type="molecule type" value="Genomic_DNA"/>
</dbReference>
<name>A0A8H6SB75_MYCCL</name>
<organism evidence="1 2">
    <name type="scientific">Mycena chlorophos</name>
    <name type="common">Agaric fungus</name>
    <name type="synonym">Agaricus chlorophos</name>
    <dbReference type="NCBI Taxonomy" id="658473"/>
    <lineage>
        <taxon>Eukaryota</taxon>
        <taxon>Fungi</taxon>
        <taxon>Dikarya</taxon>
        <taxon>Basidiomycota</taxon>
        <taxon>Agaricomycotina</taxon>
        <taxon>Agaricomycetes</taxon>
        <taxon>Agaricomycetidae</taxon>
        <taxon>Agaricales</taxon>
        <taxon>Marasmiineae</taxon>
        <taxon>Mycenaceae</taxon>
        <taxon>Mycena</taxon>
    </lineage>
</organism>
<dbReference type="OrthoDB" id="2995174at2759"/>
<keyword evidence="2" id="KW-1185">Reference proteome</keyword>
<reference evidence="1" key="1">
    <citation type="submission" date="2020-05" db="EMBL/GenBank/DDBJ databases">
        <title>Mycena genomes resolve the evolution of fungal bioluminescence.</title>
        <authorList>
            <person name="Tsai I.J."/>
        </authorList>
    </citation>
    <scope>NUCLEOTIDE SEQUENCE</scope>
    <source>
        <strain evidence="1">110903Hualien_Pintung</strain>
    </source>
</reference>
<protein>
    <submittedName>
        <fullName evidence="1">Uncharacterized protein</fullName>
    </submittedName>
</protein>
<dbReference type="Proteomes" id="UP000613580">
    <property type="component" value="Unassembled WGS sequence"/>
</dbReference>
<proteinExistence type="predicted"/>
<comment type="caution">
    <text evidence="1">The sequence shown here is derived from an EMBL/GenBank/DDBJ whole genome shotgun (WGS) entry which is preliminary data.</text>
</comment>
<accession>A0A8H6SB75</accession>
<dbReference type="AlphaFoldDB" id="A0A8H6SB75"/>
<evidence type="ECO:0000313" key="1">
    <source>
        <dbReference type="EMBL" id="KAF7295762.1"/>
    </source>
</evidence>
<sequence length="254" mass="28114">MAHRADQESPAYIYYRLYNDDGPLTVHDPCSPINAYIGRILCSSIPPPHNAGTVMRRILYDDGHSSIHDYPSIFSGLFTERPLRSDECFDVLGPQRSAGKSLTQPIAINIGSTAPGFSLPRASESQTHLPSDDPKDYVYYHLYTPNGEAASVLPVSPNQPAVGRIEKFRIMLPHSPRRLRHAIALIEGAAYENAEVYENINSLDSLTRPKERGEREEPSDVFINLGGSFGAATKPVVLVQVPVVQQRTKKPPRP</sequence>
<gene>
    <name evidence="1" type="ORF">HMN09_01119000</name>
</gene>